<dbReference type="EMBL" id="CAJPDS010000088">
    <property type="protein sequence ID" value="CAF9936105.1"/>
    <property type="molecule type" value="Genomic_DNA"/>
</dbReference>
<gene>
    <name evidence="2" type="ORF">HETSPECPRED_010014</name>
</gene>
<sequence length="381" mass="40126">MANPSAAVSSGSISATSAAATPSASDSSDDDEFNQPVDIAIDGKIFPPAIFVDGFSIPQDFSVSCVNCSITGNLSVSAGGGIGPDEITPPATFETAGLATDFDFSDFWVGVIIDSMTAHFEIAINLTASNNTNELVVPLHTFIGDPISFTIIDVTATFTPELHGWVNTTTDVNFTHGFDFEMQPGAGILIPIMHLDETKTYRFNESTLTPLPFTSTTGDIDMSIELSFRPKFDISISATGAIEGDMAAYLDVPKLDVEVSQVHNVTSSCDAASPSVPKDQIYGNLTNVVPSIGFDASVIFSANEVFEHQSSRPFAHDFYAKNLSTACLAYDPAKKTLGPVAQAKPSDLKAGAAVSGYSSSRGLALAIAAMVYSVCFGSGWF</sequence>
<proteinExistence type="predicted"/>
<feature type="region of interest" description="Disordered" evidence="1">
    <location>
        <begin position="1"/>
        <end position="33"/>
    </location>
</feature>
<feature type="compositionally biased region" description="Low complexity" evidence="1">
    <location>
        <begin position="1"/>
        <end position="26"/>
    </location>
</feature>
<evidence type="ECO:0000256" key="1">
    <source>
        <dbReference type="SAM" id="MobiDB-lite"/>
    </source>
</evidence>
<comment type="caution">
    <text evidence="2">The sequence shown here is derived from an EMBL/GenBank/DDBJ whole genome shotgun (WGS) entry which is preliminary data.</text>
</comment>
<organism evidence="2 3">
    <name type="scientific">Heterodermia speciosa</name>
    <dbReference type="NCBI Taxonomy" id="116794"/>
    <lineage>
        <taxon>Eukaryota</taxon>
        <taxon>Fungi</taxon>
        <taxon>Dikarya</taxon>
        <taxon>Ascomycota</taxon>
        <taxon>Pezizomycotina</taxon>
        <taxon>Lecanoromycetes</taxon>
        <taxon>OSLEUM clade</taxon>
        <taxon>Lecanoromycetidae</taxon>
        <taxon>Caliciales</taxon>
        <taxon>Physciaceae</taxon>
        <taxon>Heterodermia</taxon>
    </lineage>
</organism>
<keyword evidence="3" id="KW-1185">Reference proteome</keyword>
<dbReference type="Proteomes" id="UP000664521">
    <property type="component" value="Unassembled WGS sequence"/>
</dbReference>
<evidence type="ECO:0000313" key="3">
    <source>
        <dbReference type="Proteomes" id="UP000664521"/>
    </source>
</evidence>
<reference evidence="2" key="1">
    <citation type="submission" date="2021-03" db="EMBL/GenBank/DDBJ databases">
        <authorList>
            <person name="Tagirdzhanova G."/>
        </authorList>
    </citation>
    <scope>NUCLEOTIDE SEQUENCE</scope>
</reference>
<accession>A0A8H3G5D5</accession>
<evidence type="ECO:0000313" key="2">
    <source>
        <dbReference type="EMBL" id="CAF9936105.1"/>
    </source>
</evidence>
<dbReference type="OrthoDB" id="5382170at2759"/>
<name>A0A8H3G5D5_9LECA</name>
<dbReference type="AlphaFoldDB" id="A0A8H3G5D5"/>
<protein>
    <submittedName>
        <fullName evidence="2">Uncharacterized protein</fullName>
    </submittedName>
</protein>